<dbReference type="Proteomes" id="UP000265515">
    <property type="component" value="Unassembled WGS sequence"/>
</dbReference>
<evidence type="ECO:0000259" key="2">
    <source>
        <dbReference type="Pfam" id="PF04937"/>
    </source>
</evidence>
<name>A0A388M7M0_CHABU</name>
<feature type="compositionally biased region" description="Acidic residues" evidence="1">
    <location>
        <begin position="652"/>
        <end position="668"/>
    </location>
</feature>
<feature type="compositionally biased region" description="Acidic residues" evidence="1">
    <location>
        <begin position="523"/>
        <end position="536"/>
    </location>
</feature>
<dbReference type="AlphaFoldDB" id="A0A388M7M0"/>
<feature type="compositionally biased region" description="Acidic residues" evidence="1">
    <location>
        <begin position="495"/>
        <end position="509"/>
    </location>
</feature>
<dbReference type="SUPFAM" id="SSF53098">
    <property type="entry name" value="Ribonuclease H-like"/>
    <property type="match status" value="1"/>
</dbReference>
<feature type="region of interest" description="Disordered" evidence="1">
    <location>
        <begin position="482"/>
        <end position="572"/>
    </location>
</feature>
<comment type="caution">
    <text evidence="3">The sequence shown here is derived from an EMBL/GenBank/DDBJ whole genome shotgun (WGS) entry which is preliminary data.</text>
</comment>
<dbReference type="Pfam" id="PF04937">
    <property type="entry name" value="DUF659"/>
    <property type="match status" value="1"/>
</dbReference>
<dbReference type="PANTHER" id="PTHR32166:SF123">
    <property type="entry name" value="BED-TYPE DOMAIN-CONTAINING PROTEIN"/>
    <property type="match status" value="1"/>
</dbReference>
<feature type="region of interest" description="Disordered" evidence="1">
    <location>
        <begin position="589"/>
        <end position="756"/>
    </location>
</feature>
<sequence>MSRAEIAFHFLEFDTTQQLHNVYLEVANARPEVKLPSSKHIRTVMLEFIFMRIQKQVEPLTKCWDVTNCTFITDGSNDRRERPVMNFLAVGEQRAVLVATVYMDDKKKTRAALAKLWEKIMREIGLQRINAICTDNAEMNKRATQILERRTDPAVSRIPWVPCAAHCYSLLLRDISTLDWVKGTVKRGHTIVKFIRNHDTTNSFLMSLDSSLTLLRPTEVRFGSVYRMLERIYNQRAVLKDMVESTNVGKWKAMRWSSAKLQAKADLVYFTLRRDAWWTELRKVVEMMELLYLLLRRMDKDETAPSNLVEYDRLMERMLTEVVLTPEQRSSVLEKVRDRMKMMRQPVHALTFLLDPRRRDPKWLLDRDSALVQNALRYLQRQIGGPWKSKAHVDIMKDLREFHKRPTACDPKRKDKKMWEEDAVEDADTILPSEWWATHGGEVPKLQAIAIKDAEEGDDPLLEVPEEEKGKTEEEQALERALTKLPKGRIPKNLEEDEEEHTDDNDLEDEIWKGKAPCSETSSEGEAEDGSDDDFELGAQPSIPGTTYVGRRRTTQCHRERPPTTPCQGTTNTSAQYCIQSDVELPQTDTDINMVLRPGPIDVDEDRERVQRRRREEKERRAAIQTRREMEKQKKKVGEHEPEPVREMGHQEEEEEKEMGQQDEEEEHEMAHLVQEEEEMEEEEEEACMEQQEEEMEQDKGKGTDQQEEGLEDQHAERVGESEEEQQHGEMANSEEELQQQQHAPTTVYKRRKKTV</sequence>
<gene>
    <name evidence="3" type="ORF">CBR_g50797</name>
</gene>
<evidence type="ECO:0000313" key="3">
    <source>
        <dbReference type="EMBL" id="GBG90452.1"/>
    </source>
</evidence>
<proteinExistence type="predicted"/>
<evidence type="ECO:0000256" key="1">
    <source>
        <dbReference type="SAM" id="MobiDB-lite"/>
    </source>
</evidence>
<protein>
    <recommendedName>
        <fullName evidence="2">DUF659 domain-containing protein</fullName>
    </recommendedName>
</protein>
<feature type="domain" description="DUF659" evidence="2">
    <location>
        <begin position="36"/>
        <end position="190"/>
    </location>
</feature>
<feature type="region of interest" description="Disordered" evidence="1">
    <location>
        <begin position="456"/>
        <end position="475"/>
    </location>
</feature>
<feature type="compositionally biased region" description="Acidic residues" evidence="1">
    <location>
        <begin position="456"/>
        <end position="466"/>
    </location>
</feature>
<reference evidence="3 4" key="1">
    <citation type="journal article" date="2018" name="Cell">
        <title>The Chara Genome: Secondary Complexity and Implications for Plant Terrestrialization.</title>
        <authorList>
            <person name="Nishiyama T."/>
            <person name="Sakayama H."/>
            <person name="Vries J.D."/>
            <person name="Buschmann H."/>
            <person name="Saint-Marcoux D."/>
            <person name="Ullrich K.K."/>
            <person name="Haas F.B."/>
            <person name="Vanderstraeten L."/>
            <person name="Becker D."/>
            <person name="Lang D."/>
            <person name="Vosolsobe S."/>
            <person name="Rombauts S."/>
            <person name="Wilhelmsson P.K.I."/>
            <person name="Janitza P."/>
            <person name="Kern R."/>
            <person name="Heyl A."/>
            <person name="Rumpler F."/>
            <person name="Villalobos L.I.A.C."/>
            <person name="Clay J.M."/>
            <person name="Skokan R."/>
            <person name="Toyoda A."/>
            <person name="Suzuki Y."/>
            <person name="Kagoshima H."/>
            <person name="Schijlen E."/>
            <person name="Tajeshwar N."/>
            <person name="Catarino B."/>
            <person name="Hetherington A.J."/>
            <person name="Saltykova A."/>
            <person name="Bonnot C."/>
            <person name="Breuninger H."/>
            <person name="Symeonidi A."/>
            <person name="Radhakrishnan G.V."/>
            <person name="Van Nieuwerburgh F."/>
            <person name="Deforce D."/>
            <person name="Chang C."/>
            <person name="Karol K.G."/>
            <person name="Hedrich R."/>
            <person name="Ulvskov P."/>
            <person name="Glockner G."/>
            <person name="Delwiche C.F."/>
            <person name="Petrasek J."/>
            <person name="Van de Peer Y."/>
            <person name="Friml J."/>
            <person name="Beilby M."/>
            <person name="Dolan L."/>
            <person name="Kohara Y."/>
            <person name="Sugano S."/>
            <person name="Fujiyama A."/>
            <person name="Delaux P.-M."/>
            <person name="Quint M."/>
            <person name="TheiBen G."/>
            <person name="Hagemann M."/>
            <person name="Harholt J."/>
            <person name="Dunand C."/>
            <person name="Zachgo S."/>
            <person name="Langdale J."/>
            <person name="Maumus F."/>
            <person name="Straeten D.V.D."/>
            <person name="Gould S.B."/>
            <person name="Rensing S.A."/>
        </authorList>
    </citation>
    <scope>NUCLEOTIDE SEQUENCE [LARGE SCALE GENOMIC DNA]</scope>
    <source>
        <strain evidence="3 4">S276</strain>
    </source>
</reference>
<accession>A0A388M7M0</accession>
<dbReference type="Gramene" id="GBG90452">
    <property type="protein sequence ID" value="GBG90452"/>
    <property type="gene ID" value="CBR_g50797"/>
</dbReference>
<feature type="compositionally biased region" description="Basic and acidic residues" evidence="1">
    <location>
        <begin position="712"/>
        <end position="728"/>
    </location>
</feature>
<organism evidence="3 4">
    <name type="scientific">Chara braunii</name>
    <name type="common">Braun's stonewort</name>
    <dbReference type="NCBI Taxonomy" id="69332"/>
    <lineage>
        <taxon>Eukaryota</taxon>
        <taxon>Viridiplantae</taxon>
        <taxon>Streptophyta</taxon>
        <taxon>Charophyceae</taxon>
        <taxon>Charales</taxon>
        <taxon>Characeae</taxon>
        <taxon>Chara</taxon>
    </lineage>
</organism>
<dbReference type="OrthoDB" id="4951847at2759"/>
<dbReference type="InterPro" id="IPR012337">
    <property type="entry name" value="RNaseH-like_sf"/>
</dbReference>
<feature type="compositionally biased region" description="Acidic residues" evidence="1">
    <location>
        <begin position="676"/>
        <end position="697"/>
    </location>
</feature>
<evidence type="ECO:0000313" key="4">
    <source>
        <dbReference type="Proteomes" id="UP000265515"/>
    </source>
</evidence>
<feature type="compositionally biased region" description="Basic and acidic residues" evidence="1">
    <location>
        <begin position="606"/>
        <end position="651"/>
    </location>
</feature>
<dbReference type="InterPro" id="IPR007021">
    <property type="entry name" value="DUF659"/>
</dbReference>
<keyword evidence="4" id="KW-1185">Reference proteome</keyword>
<dbReference type="EMBL" id="BFEA01000812">
    <property type="protein sequence ID" value="GBG90452.1"/>
    <property type="molecule type" value="Genomic_DNA"/>
</dbReference>
<dbReference type="PANTHER" id="PTHR32166">
    <property type="entry name" value="OSJNBA0013A04.12 PROTEIN"/>
    <property type="match status" value="1"/>
</dbReference>